<dbReference type="InterPro" id="IPR008930">
    <property type="entry name" value="Terpenoid_cyclase/PrenylTrfase"/>
</dbReference>
<dbReference type="Gene3D" id="1.50.10.20">
    <property type="match status" value="1"/>
</dbReference>
<accession>A0A517R1L8</accession>
<dbReference type="InterPro" id="IPR016024">
    <property type="entry name" value="ARM-type_fold"/>
</dbReference>
<dbReference type="Gene3D" id="1.25.10.10">
    <property type="entry name" value="Leucine-rich Repeat Variant"/>
    <property type="match status" value="1"/>
</dbReference>
<dbReference type="Proteomes" id="UP000317318">
    <property type="component" value="Chromosome"/>
</dbReference>
<evidence type="ECO:0000313" key="2">
    <source>
        <dbReference type="Proteomes" id="UP000317318"/>
    </source>
</evidence>
<proteinExistence type="predicted"/>
<evidence type="ECO:0008006" key="3">
    <source>
        <dbReference type="Google" id="ProtNLM"/>
    </source>
</evidence>
<dbReference type="InterPro" id="IPR011989">
    <property type="entry name" value="ARM-like"/>
</dbReference>
<dbReference type="AlphaFoldDB" id="A0A517R1L8"/>
<name>A0A517R1L8_9PLAN</name>
<protein>
    <recommendedName>
        <fullName evidence="3">Prenyltransferase and squalene oxidase repeat protein</fullName>
    </recommendedName>
</protein>
<gene>
    <name evidence="1" type="ORF">Pan189_21500</name>
</gene>
<sequence>MRITSPGIRSIGGFIVAFAVFSVCVSCAVPADRTPEIDAAIRRGQDALKRELSDGGGRAGDRSLAALALVKTSVPATDPAVAAVLQNVLSRCRTDYQPSNQYYAAGLEMMLLESIDPKRYRNEMNSILSYLLAGQRAHGAWYYPNQTGGGDTSITQYAALGLWSAGRSGLTVPSTAWSDLARWHVATQFRDGGFAYHPPQGPSKDTMCLAGAGTLALALRQLYPSGGRVKTPKDPMPAPKLFGVLEAVDLDENNSVPTGGGVTGQATISKTDLERSRSAALAWIDRNYTTESTTEWKLYYLYTVERTAAFADRDQFGDVDWYRDGAAHLLASQKPDGTFIGGHRYENEIVGTSFAILFLSKATAKAVGRRDVPTIGGGLLAGGRGLPTDLNEVRVDGSKIETRKSTGPLDDLLSQLERIDTGDAAAVQQAIVEKVRLAEPEKLIGEMDRLVRLANDPRDEVRLTAFWALARSGKIRIAPLLIRGLSDDNADVAIEAHNGLCVLSRRPDGFGLPAGPFAGLDEGAGDRLRAEALRQWQSKSIKAWQDWYRRIQPYDQRDGLFEVDDPTFLTR</sequence>
<organism evidence="1 2">
    <name type="scientific">Stratiformator vulcanicus</name>
    <dbReference type="NCBI Taxonomy" id="2527980"/>
    <lineage>
        <taxon>Bacteria</taxon>
        <taxon>Pseudomonadati</taxon>
        <taxon>Planctomycetota</taxon>
        <taxon>Planctomycetia</taxon>
        <taxon>Planctomycetales</taxon>
        <taxon>Planctomycetaceae</taxon>
        <taxon>Stratiformator</taxon>
    </lineage>
</organism>
<dbReference type="SUPFAM" id="SSF48239">
    <property type="entry name" value="Terpenoid cyclases/Protein prenyltransferases"/>
    <property type="match status" value="1"/>
</dbReference>
<dbReference type="RefSeq" id="WP_145363857.1">
    <property type="nucleotide sequence ID" value="NZ_CP036268.1"/>
</dbReference>
<dbReference type="KEGG" id="svp:Pan189_21500"/>
<reference evidence="1 2" key="1">
    <citation type="submission" date="2019-02" db="EMBL/GenBank/DDBJ databases">
        <title>Deep-cultivation of Planctomycetes and their phenomic and genomic characterization uncovers novel biology.</title>
        <authorList>
            <person name="Wiegand S."/>
            <person name="Jogler M."/>
            <person name="Boedeker C."/>
            <person name="Pinto D."/>
            <person name="Vollmers J."/>
            <person name="Rivas-Marin E."/>
            <person name="Kohn T."/>
            <person name="Peeters S.H."/>
            <person name="Heuer A."/>
            <person name="Rast P."/>
            <person name="Oberbeckmann S."/>
            <person name="Bunk B."/>
            <person name="Jeske O."/>
            <person name="Meyerdierks A."/>
            <person name="Storesund J.E."/>
            <person name="Kallscheuer N."/>
            <person name="Luecker S."/>
            <person name="Lage O.M."/>
            <person name="Pohl T."/>
            <person name="Merkel B.J."/>
            <person name="Hornburger P."/>
            <person name="Mueller R.-W."/>
            <person name="Bruemmer F."/>
            <person name="Labrenz M."/>
            <person name="Spormann A.M."/>
            <person name="Op den Camp H."/>
            <person name="Overmann J."/>
            <person name="Amann R."/>
            <person name="Jetten M.S.M."/>
            <person name="Mascher T."/>
            <person name="Medema M.H."/>
            <person name="Devos D.P."/>
            <person name="Kaster A.-K."/>
            <person name="Ovreas L."/>
            <person name="Rohde M."/>
            <person name="Galperin M.Y."/>
            <person name="Jogler C."/>
        </authorList>
    </citation>
    <scope>NUCLEOTIDE SEQUENCE [LARGE SCALE GENOMIC DNA]</scope>
    <source>
        <strain evidence="1 2">Pan189</strain>
    </source>
</reference>
<evidence type="ECO:0000313" key="1">
    <source>
        <dbReference type="EMBL" id="QDT37768.1"/>
    </source>
</evidence>
<keyword evidence="2" id="KW-1185">Reference proteome</keyword>
<dbReference type="SUPFAM" id="SSF48371">
    <property type="entry name" value="ARM repeat"/>
    <property type="match status" value="1"/>
</dbReference>
<dbReference type="EMBL" id="CP036268">
    <property type="protein sequence ID" value="QDT37768.1"/>
    <property type="molecule type" value="Genomic_DNA"/>
</dbReference>
<dbReference type="OrthoDB" id="248095at2"/>
<dbReference type="CDD" id="cd00688">
    <property type="entry name" value="ISOPREN_C2_like"/>
    <property type="match status" value="1"/>
</dbReference>